<keyword evidence="1" id="KW-1133">Transmembrane helix</keyword>
<comment type="caution">
    <text evidence="2">The sequence shown here is derived from an EMBL/GenBank/DDBJ whole genome shotgun (WGS) entry which is preliminary data.</text>
</comment>
<keyword evidence="1" id="KW-0472">Membrane</keyword>
<feature type="transmembrane region" description="Helical" evidence="1">
    <location>
        <begin position="136"/>
        <end position="156"/>
    </location>
</feature>
<reference evidence="2 3" key="1">
    <citation type="submission" date="2020-02" db="EMBL/GenBank/DDBJ databases">
        <title>Genome sequence of strain CCNWXJ40-4.</title>
        <authorList>
            <person name="Gao J."/>
            <person name="Sun J."/>
        </authorList>
    </citation>
    <scope>NUCLEOTIDE SEQUENCE [LARGE SCALE GENOMIC DNA]</scope>
    <source>
        <strain evidence="2 3">CCNWXJ 40-4</strain>
    </source>
</reference>
<evidence type="ECO:0000313" key="3">
    <source>
        <dbReference type="Proteomes" id="UP001642900"/>
    </source>
</evidence>
<feature type="transmembrane region" description="Helical" evidence="1">
    <location>
        <begin position="22"/>
        <end position="44"/>
    </location>
</feature>
<keyword evidence="3" id="KW-1185">Reference proteome</keyword>
<proteinExistence type="predicted"/>
<gene>
    <name evidence="2" type="ORF">G6N73_01850</name>
</gene>
<dbReference type="AlphaFoldDB" id="A0A6G4W5A6"/>
<organism evidence="2 3">
    <name type="scientific">Allomesorhizobium camelthorni</name>
    <dbReference type="NCBI Taxonomy" id="475069"/>
    <lineage>
        <taxon>Bacteria</taxon>
        <taxon>Pseudomonadati</taxon>
        <taxon>Pseudomonadota</taxon>
        <taxon>Alphaproteobacteria</taxon>
        <taxon>Hyphomicrobiales</taxon>
        <taxon>Phyllobacteriaceae</taxon>
        <taxon>Allomesorhizobium</taxon>
    </lineage>
</organism>
<dbReference type="RefSeq" id="WP_165022456.1">
    <property type="nucleotide sequence ID" value="NZ_JAAKZF010000001.1"/>
</dbReference>
<keyword evidence="1" id="KW-0812">Transmembrane</keyword>
<sequence length="158" mass="16958">MLVEWLHALHNWEVAALIRRSIYAYPLLNATHIFALTLLIGTILPADLRILGLFPSLPAGPFLRVMTAISAGGLVLAVATGFLLFSVQPLEYAANTAFLTKISLVALGTINAIIIRFSAGWRKVLESGIASPGLRAGALLSLTIWIAALLAGRWIAFL</sequence>
<evidence type="ECO:0000256" key="1">
    <source>
        <dbReference type="SAM" id="Phobius"/>
    </source>
</evidence>
<feature type="transmembrane region" description="Helical" evidence="1">
    <location>
        <begin position="92"/>
        <end position="115"/>
    </location>
</feature>
<accession>A0A6G4W5A6</accession>
<dbReference type="Proteomes" id="UP001642900">
    <property type="component" value="Unassembled WGS sequence"/>
</dbReference>
<protein>
    <submittedName>
        <fullName evidence="2">DUF2214 domain-containing protein</fullName>
    </submittedName>
</protein>
<name>A0A6G4W5A6_9HYPH</name>
<dbReference type="EMBL" id="JAAKZF010000001">
    <property type="protein sequence ID" value="NGO49931.1"/>
    <property type="molecule type" value="Genomic_DNA"/>
</dbReference>
<evidence type="ECO:0000313" key="2">
    <source>
        <dbReference type="EMBL" id="NGO49931.1"/>
    </source>
</evidence>
<feature type="transmembrane region" description="Helical" evidence="1">
    <location>
        <begin position="65"/>
        <end position="86"/>
    </location>
</feature>